<dbReference type="PROSITE" id="PS50089">
    <property type="entry name" value="ZF_RING_2"/>
    <property type="match status" value="1"/>
</dbReference>
<evidence type="ECO:0000256" key="3">
    <source>
        <dbReference type="ARBA" id="ARBA00022833"/>
    </source>
</evidence>
<evidence type="ECO:0000256" key="1">
    <source>
        <dbReference type="ARBA" id="ARBA00022723"/>
    </source>
</evidence>
<evidence type="ECO:0000313" key="7">
    <source>
        <dbReference type="EMBL" id="KAJ7717354.1"/>
    </source>
</evidence>
<keyword evidence="2 4" id="KW-0863">Zinc-finger</keyword>
<dbReference type="InterPro" id="IPR018957">
    <property type="entry name" value="Znf_C3HC4_RING-type"/>
</dbReference>
<comment type="caution">
    <text evidence="7">The sequence shown here is derived from an EMBL/GenBank/DDBJ whole genome shotgun (WGS) entry which is preliminary data.</text>
</comment>
<feature type="region of interest" description="Disordered" evidence="5">
    <location>
        <begin position="1"/>
        <end position="23"/>
    </location>
</feature>
<dbReference type="AlphaFoldDB" id="A0AAD7HC48"/>
<reference evidence="7" key="1">
    <citation type="submission" date="2023-03" db="EMBL/GenBank/DDBJ databases">
        <title>Massive genome expansion in bonnet fungi (Mycena s.s.) driven by repeated elements and novel gene families across ecological guilds.</title>
        <authorList>
            <consortium name="Lawrence Berkeley National Laboratory"/>
            <person name="Harder C.B."/>
            <person name="Miyauchi S."/>
            <person name="Viragh M."/>
            <person name="Kuo A."/>
            <person name="Thoen E."/>
            <person name="Andreopoulos B."/>
            <person name="Lu D."/>
            <person name="Skrede I."/>
            <person name="Drula E."/>
            <person name="Henrissat B."/>
            <person name="Morin E."/>
            <person name="Kohler A."/>
            <person name="Barry K."/>
            <person name="LaButti K."/>
            <person name="Morin E."/>
            <person name="Salamov A."/>
            <person name="Lipzen A."/>
            <person name="Mereny Z."/>
            <person name="Hegedus B."/>
            <person name="Baldrian P."/>
            <person name="Stursova M."/>
            <person name="Weitz H."/>
            <person name="Taylor A."/>
            <person name="Grigoriev I.V."/>
            <person name="Nagy L.G."/>
            <person name="Martin F."/>
            <person name="Kauserud H."/>
        </authorList>
    </citation>
    <scope>NUCLEOTIDE SEQUENCE</scope>
    <source>
        <strain evidence="7">CBHHK182m</strain>
    </source>
</reference>
<dbReference type="SUPFAM" id="SSF57850">
    <property type="entry name" value="RING/U-box"/>
    <property type="match status" value="1"/>
</dbReference>
<sequence>MSTHHQRSPGAAETNAMDSDKGVAGVENRVTDMDAASDIDILNHKLNEKRAQLRRSHNQNRALVFLMQEHEAKAREDNERMEEFIECRVCYTTLDQPDILSCCGQSYCRFCLLAWFEVAKNAHTLFSCPGCREIVYTAPAKNLVLRGVLEILFQTGMARPAIKELDNGNPNPYGLYFLDDMDGEETDGDQVGDDGPDFYLIGGNI</sequence>
<dbReference type="Pfam" id="PF00097">
    <property type="entry name" value="zf-C3HC4"/>
    <property type="match status" value="1"/>
</dbReference>
<proteinExistence type="predicted"/>
<organism evidence="7 8">
    <name type="scientific">Mycena metata</name>
    <dbReference type="NCBI Taxonomy" id="1033252"/>
    <lineage>
        <taxon>Eukaryota</taxon>
        <taxon>Fungi</taxon>
        <taxon>Dikarya</taxon>
        <taxon>Basidiomycota</taxon>
        <taxon>Agaricomycotina</taxon>
        <taxon>Agaricomycetes</taxon>
        <taxon>Agaricomycetidae</taxon>
        <taxon>Agaricales</taxon>
        <taxon>Marasmiineae</taxon>
        <taxon>Mycenaceae</taxon>
        <taxon>Mycena</taxon>
    </lineage>
</organism>
<accession>A0AAD7HC48</accession>
<dbReference type="GO" id="GO:0008270">
    <property type="term" value="F:zinc ion binding"/>
    <property type="evidence" value="ECO:0007669"/>
    <property type="project" value="UniProtKB-KW"/>
</dbReference>
<gene>
    <name evidence="7" type="ORF">B0H16DRAFT_1611531</name>
</gene>
<dbReference type="InterPro" id="IPR001841">
    <property type="entry name" value="Znf_RING"/>
</dbReference>
<evidence type="ECO:0000256" key="5">
    <source>
        <dbReference type="SAM" id="MobiDB-lite"/>
    </source>
</evidence>
<name>A0AAD7HC48_9AGAR</name>
<evidence type="ECO:0000256" key="2">
    <source>
        <dbReference type="ARBA" id="ARBA00022771"/>
    </source>
</evidence>
<dbReference type="EMBL" id="JARKIB010000278">
    <property type="protein sequence ID" value="KAJ7717354.1"/>
    <property type="molecule type" value="Genomic_DNA"/>
</dbReference>
<evidence type="ECO:0000313" key="8">
    <source>
        <dbReference type="Proteomes" id="UP001215598"/>
    </source>
</evidence>
<dbReference type="Proteomes" id="UP001215598">
    <property type="component" value="Unassembled WGS sequence"/>
</dbReference>
<dbReference type="Gene3D" id="3.30.40.10">
    <property type="entry name" value="Zinc/RING finger domain, C3HC4 (zinc finger)"/>
    <property type="match status" value="1"/>
</dbReference>
<evidence type="ECO:0000259" key="6">
    <source>
        <dbReference type="PROSITE" id="PS50089"/>
    </source>
</evidence>
<protein>
    <recommendedName>
        <fullName evidence="6">RING-type domain-containing protein</fullName>
    </recommendedName>
</protein>
<keyword evidence="8" id="KW-1185">Reference proteome</keyword>
<keyword evidence="1" id="KW-0479">Metal-binding</keyword>
<dbReference type="InterPro" id="IPR013083">
    <property type="entry name" value="Znf_RING/FYVE/PHD"/>
</dbReference>
<feature type="domain" description="RING-type" evidence="6">
    <location>
        <begin position="87"/>
        <end position="132"/>
    </location>
</feature>
<evidence type="ECO:0000256" key="4">
    <source>
        <dbReference type="PROSITE-ProRule" id="PRU00175"/>
    </source>
</evidence>
<keyword evidence="3" id="KW-0862">Zinc</keyword>